<evidence type="ECO:0000256" key="1">
    <source>
        <dbReference type="SAM" id="MobiDB-lite"/>
    </source>
</evidence>
<accession>A0AAD3YDD4</accession>
<dbReference type="EMBL" id="BTCM01000007">
    <property type="protein sequence ID" value="GMK59001.1"/>
    <property type="molecule type" value="Genomic_DNA"/>
</dbReference>
<sequence length="198" mass="21679">MRATALLRKANATKAAAPVPRLTKSAEKRTPFLPRGQAPRPTLASLVSLHHESSTFMRDPSEINVAFESAFRYHTPQFQSYTSFRAAALRSRAEHAPGGLATFAPQSPGGMGARRAVGLGEEDDMPDQSRGVSGVFRPQRTWSRRAEMSERETRVREALFGTWERGESAAPALDGVLDVLGARGMSVEDAAEAWKKRE</sequence>
<evidence type="ECO:0000313" key="2">
    <source>
        <dbReference type="EMBL" id="GMK59001.1"/>
    </source>
</evidence>
<proteinExistence type="predicted"/>
<name>A0AAD3YDD4_9TREE</name>
<keyword evidence="3" id="KW-1185">Reference proteome</keyword>
<reference evidence="2" key="2">
    <citation type="submission" date="2023-06" db="EMBL/GenBank/DDBJ databases">
        <authorList>
            <person name="Kobayashi Y."/>
            <person name="Kayamori A."/>
            <person name="Aoki K."/>
            <person name="Shiwa Y."/>
            <person name="Fujita N."/>
            <person name="Sugita T."/>
            <person name="Iwasaki W."/>
            <person name="Tanaka N."/>
            <person name="Takashima M."/>
        </authorList>
    </citation>
    <scope>NUCLEOTIDE SEQUENCE</scope>
    <source>
        <strain evidence="2">HIS016</strain>
    </source>
</reference>
<evidence type="ECO:0000313" key="3">
    <source>
        <dbReference type="Proteomes" id="UP001222932"/>
    </source>
</evidence>
<gene>
    <name evidence="2" type="ORF">CspeluHIS016_0700160</name>
</gene>
<dbReference type="AlphaFoldDB" id="A0AAD3YDD4"/>
<reference evidence="2" key="1">
    <citation type="journal article" date="2023" name="BMC Genomics">
        <title>Chromosome-level genome assemblies of Cutaneotrichosporon spp. (Trichosporonales, Basidiomycota) reveal imbalanced evolution between nucleotide sequences and chromosome synteny.</title>
        <authorList>
            <person name="Kobayashi Y."/>
            <person name="Kayamori A."/>
            <person name="Aoki K."/>
            <person name="Shiwa Y."/>
            <person name="Matsutani M."/>
            <person name="Fujita N."/>
            <person name="Sugita T."/>
            <person name="Iwasaki W."/>
            <person name="Tanaka N."/>
            <person name="Takashima M."/>
        </authorList>
    </citation>
    <scope>NUCLEOTIDE SEQUENCE</scope>
    <source>
        <strain evidence="2">HIS016</strain>
    </source>
</reference>
<dbReference type="Proteomes" id="UP001222932">
    <property type="component" value="Unassembled WGS sequence"/>
</dbReference>
<feature type="region of interest" description="Disordered" evidence="1">
    <location>
        <begin position="1"/>
        <end position="39"/>
    </location>
</feature>
<comment type="caution">
    <text evidence="2">The sequence shown here is derived from an EMBL/GenBank/DDBJ whole genome shotgun (WGS) entry which is preliminary data.</text>
</comment>
<organism evidence="2 3">
    <name type="scientific">Cutaneotrichosporon spelunceum</name>
    <dbReference type="NCBI Taxonomy" id="1672016"/>
    <lineage>
        <taxon>Eukaryota</taxon>
        <taxon>Fungi</taxon>
        <taxon>Dikarya</taxon>
        <taxon>Basidiomycota</taxon>
        <taxon>Agaricomycotina</taxon>
        <taxon>Tremellomycetes</taxon>
        <taxon>Trichosporonales</taxon>
        <taxon>Trichosporonaceae</taxon>
        <taxon>Cutaneotrichosporon</taxon>
    </lineage>
</organism>
<protein>
    <submittedName>
        <fullName evidence="2">Uncharacterized protein</fullName>
    </submittedName>
</protein>